<keyword evidence="3" id="KW-0808">Transferase</keyword>
<dbReference type="Gene3D" id="3.30.565.10">
    <property type="entry name" value="Histidine kinase-like ATPase, C-terminal domain"/>
    <property type="match status" value="1"/>
</dbReference>
<keyword evidence="20" id="KW-1185">Reference proteome</keyword>
<keyword evidence="9" id="KW-0460">Magnesium</keyword>
<keyword evidence="11" id="KW-0464">Manganese</keyword>
<evidence type="ECO:0000256" key="14">
    <source>
        <dbReference type="ARBA" id="ARBA00075117"/>
    </source>
</evidence>
<sequence length="926" mass="96618">MGSSAAADGEILVDVSIDADSDARAVSRSRRLVAATLSGAEPSLRALQMDVALVAGELLTNALLHGAAPVTLRLLSTRLGLRLEVADASPVAPLRGRAGAESLTGRGILILDEVATRWGTTADGGGKVIWAEFAAGAAAVAPRRGYRNDGAAELGPTPIDQVPGPAGAEADAADRAAARTEVRPQQRFRVRLGDVPTDLLLAAKGHVDNLVREFTLASRGAASGETAAVSPRLTELISVVATTFVEPRQAIRRQALTAAASGRPRTSLELVLPVSAADAAEEYLAAIDRADEYARAARLLTVETPPTHRAFRHWYISSLVAQLRAAGRGEQPPVTPTFEEFLLGALTEASAARRAAERGSSLQVVTAALASTTRPEQVAEVVLTEGVAALGASGGSLLVPQGPELLAVPGAVGYPQELVAQLRAERRDAALPAAEAIREGEAVWLESVHETRDRYPLLRELEPGTVSLCALPMAAGGEVLGALRFSFDYPRLFGPQDRLFAETLAAQCALALERARLFAAERAARARMSFLATATKRLTARLDEGETLRQLVRLVVPDLADYAAVYLHELDKEPWLAAETGAGAEGGQARPLDPRQNPAMRLAARRGTSVSAPATTVSPSAQPSAPAGEPGAAPSGESPGVLAVPLRIGGVTVAVLGLRRSAGFPADDVSLLGDVADRASVALAHARQYQQERQTALTLQRILLPQRLPRVDGVEFAWRYLPAGAGSLVGGDWYDVLTLEDGTIALVIGDVMGRGIQAAATMGQLRAFARANAAAGLPAETVLVQLDAAVSRLEQEQITTVAMAVLDPAARELRVASAGHLPPLVVPPHGEPRFVTVEPGPPLGAGEPGTSYSETLVPFAAGSILLLYTDGLVEDRDRSVDDGMALLRSAAAGATGPEDLCERALAALTRGSHDDDTALLAVSLTA</sequence>
<evidence type="ECO:0000256" key="10">
    <source>
        <dbReference type="ARBA" id="ARBA00022912"/>
    </source>
</evidence>
<dbReference type="Gene3D" id="3.60.40.10">
    <property type="entry name" value="PPM-type phosphatase domain"/>
    <property type="match status" value="1"/>
</dbReference>
<keyword evidence="7" id="KW-0378">Hydrolase</keyword>
<dbReference type="FunFam" id="3.60.40.10:FF:000005">
    <property type="entry name" value="Serine/threonine protein phosphatase"/>
    <property type="match status" value="1"/>
</dbReference>
<reference evidence="19 20" key="1">
    <citation type="submission" date="2010-10" db="EMBL/GenBank/DDBJ databases">
        <title>Complete sequence of Frankia sp. EuI1c.</title>
        <authorList>
            <consortium name="US DOE Joint Genome Institute"/>
            <person name="Lucas S."/>
            <person name="Copeland A."/>
            <person name="Lapidus A."/>
            <person name="Cheng J.-F."/>
            <person name="Bruce D."/>
            <person name="Goodwin L."/>
            <person name="Pitluck S."/>
            <person name="Chertkov O."/>
            <person name="Detter J.C."/>
            <person name="Han C."/>
            <person name="Tapia R."/>
            <person name="Land M."/>
            <person name="Hauser L."/>
            <person name="Jeffries C."/>
            <person name="Kyrpides N."/>
            <person name="Ivanova N."/>
            <person name="Mikhailova N."/>
            <person name="Beauchemin N."/>
            <person name="Sen A."/>
            <person name="Sur S.A."/>
            <person name="Gtari M."/>
            <person name="Wall L."/>
            <person name="Tisa L."/>
            <person name="Woyke T."/>
        </authorList>
    </citation>
    <scope>NUCLEOTIDE SEQUENCE [LARGE SCALE GENOMIC DNA]</scope>
    <source>
        <strain evidence="20">DSM 45817 / CECT 9037 / EuI1c</strain>
    </source>
</reference>
<proteinExistence type="predicted"/>
<dbReference type="OrthoDB" id="5244329at2"/>
<evidence type="ECO:0000313" key="20">
    <source>
        <dbReference type="Proteomes" id="UP000002484"/>
    </source>
</evidence>
<dbReference type="InterPro" id="IPR001932">
    <property type="entry name" value="PPM-type_phosphatase-like_dom"/>
</dbReference>
<dbReference type="KEGG" id="fri:FraEuI1c_3986"/>
<dbReference type="Proteomes" id="UP000002484">
    <property type="component" value="Chromosome"/>
</dbReference>
<dbReference type="CDD" id="cd16936">
    <property type="entry name" value="HATPase_RsbW-like"/>
    <property type="match status" value="1"/>
</dbReference>
<dbReference type="Pfam" id="PF13185">
    <property type="entry name" value="GAF_2"/>
    <property type="match status" value="2"/>
</dbReference>
<feature type="domain" description="GAF" evidence="17">
    <location>
        <begin position="374"/>
        <end position="522"/>
    </location>
</feature>
<dbReference type="eggNOG" id="COG2208">
    <property type="taxonomic scope" value="Bacteria"/>
</dbReference>
<dbReference type="GO" id="GO:0004722">
    <property type="term" value="F:protein serine/threonine phosphatase activity"/>
    <property type="evidence" value="ECO:0007669"/>
    <property type="project" value="UniProtKB-EC"/>
</dbReference>
<evidence type="ECO:0000256" key="13">
    <source>
        <dbReference type="ARBA" id="ARBA00056274"/>
    </source>
</evidence>
<evidence type="ECO:0000259" key="18">
    <source>
        <dbReference type="SMART" id="SM00331"/>
    </source>
</evidence>
<evidence type="ECO:0000256" key="12">
    <source>
        <dbReference type="ARBA" id="ARBA00047761"/>
    </source>
</evidence>
<dbReference type="Gene3D" id="3.30.450.40">
    <property type="match status" value="2"/>
</dbReference>
<keyword evidence="10" id="KW-0904">Protein phosphatase</keyword>
<keyword evidence="5" id="KW-0547">Nucleotide-binding</keyword>
<dbReference type="AlphaFoldDB" id="E3J6R8"/>
<dbReference type="SMART" id="SM00065">
    <property type="entry name" value="GAF"/>
    <property type="match status" value="2"/>
</dbReference>
<dbReference type="InterPro" id="IPR029016">
    <property type="entry name" value="GAF-like_dom_sf"/>
</dbReference>
<comment type="catalytic activity">
    <reaction evidence="12">
        <text>O-phospho-L-seryl-[protein] + H2O = L-seryl-[protein] + phosphate</text>
        <dbReference type="Rhea" id="RHEA:20629"/>
        <dbReference type="Rhea" id="RHEA-COMP:9863"/>
        <dbReference type="Rhea" id="RHEA-COMP:11604"/>
        <dbReference type="ChEBI" id="CHEBI:15377"/>
        <dbReference type="ChEBI" id="CHEBI:29999"/>
        <dbReference type="ChEBI" id="CHEBI:43474"/>
        <dbReference type="ChEBI" id="CHEBI:83421"/>
        <dbReference type="EC" id="3.1.3.16"/>
    </reaction>
</comment>
<evidence type="ECO:0000256" key="2">
    <source>
        <dbReference type="ARBA" id="ARBA00022553"/>
    </source>
</evidence>
<keyword evidence="8" id="KW-0067">ATP-binding</keyword>
<dbReference type="SUPFAM" id="SSF55781">
    <property type="entry name" value="GAF domain-like"/>
    <property type="match status" value="2"/>
</dbReference>
<dbReference type="SMART" id="SM00331">
    <property type="entry name" value="PP2C_SIG"/>
    <property type="match status" value="1"/>
</dbReference>
<evidence type="ECO:0000256" key="3">
    <source>
        <dbReference type="ARBA" id="ARBA00022679"/>
    </source>
</evidence>
<dbReference type="InParanoid" id="E3J6R8"/>
<evidence type="ECO:0000256" key="16">
    <source>
        <dbReference type="SAM" id="MobiDB-lite"/>
    </source>
</evidence>
<dbReference type="HOGENOM" id="CLU_306695_0_0_11"/>
<evidence type="ECO:0000256" key="15">
    <source>
        <dbReference type="ARBA" id="ARBA00081350"/>
    </source>
</evidence>
<dbReference type="STRING" id="298654.FraEuI1c_3986"/>
<dbReference type="RefSeq" id="WP_013425110.1">
    <property type="nucleotide sequence ID" value="NC_014666.1"/>
</dbReference>
<evidence type="ECO:0000313" key="19">
    <source>
        <dbReference type="EMBL" id="ADP81992.1"/>
    </source>
</evidence>
<dbReference type="Pfam" id="PF07228">
    <property type="entry name" value="SpoIIE"/>
    <property type="match status" value="1"/>
</dbReference>
<evidence type="ECO:0000256" key="7">
    <source>
        <dbReference type="ARBA" id="ARBA00022801"/>
    </source>
</evidence>
<evidence type="ECO:0000259" key="17">
    <source>
        <dbReference type="SMART" id="SM00065"/>
    </source>
</evidence>
<dbReference type="eggNOG" id="COG3920">
    <property type="taxonomic scope" value="Bacteria"/>
</dbReference>
<dbReference type="PANTHER" id="PTHR43156:SF2">
    <property type="entry name" value="STAGE II SPORULATION PROTEIN E"/>
    <property type="match status" value="1"/>
</dbReference>
<keyword evidence="4" id="KW-0479">Metal-binding</keyword>
<evidence type="ECO:0000256" key="6">
    <source>
        <dbReference type="ARBA" id="ARBA00022777"/>
    </source>
</evidence>
<dbReference type="SUPFAM" id="SSF81606">
    <property type="entry name" value="PP2C-like"/>
    <property type="match status" value="1"/>
</dbReference>
<evidence type="ECO:0000256" key="8">
    <source>
        <dbReference type="ARBA" id="ARBA00022840"/>
    </source>
</evidence>
<comment type="function">
    <text evidence="13">Primarily acts as an independent SigF regulator that is sensitive to the osmosensory signal, mediating the cross talk of PknD with the SigF regulon. Possesses both phosphatase and kinase activities. The kinase domain functions as a classic anti-sigma factor-like kinase to phosphorylate the anti-anti-sigma factor domain at the canonical regulatory site, and the phosphatase domain antagonizes this activity.</text>
</comment>
<dbReference type="GO" id="GO:0046872">
    <property type="term" value="F:metal ion binding"/>
    <property type="evidence" value="ECO:0007669"/>
    <property type="project" value="UniProtKB-KW"/>
</dbReference>
<dbReference type="InterPro" id="IPR052016">
    <property type="entry name" value="Bact_Sigma-Reg"/>
</dbReference>
<feature type="compositionally biased region" description="Low complexity" evidence="16">
    <location>
        <begin position="607"/>
        <end position="638"/>
    </location>
</feature>
<evidence type="ECO:0000256" key="1">
    <source>
        <dbReference type="ARBA" id="ARBA00013081"/>
    </source>
</evidence>
<dbReference type="EMBL" id="CP002299">
    <property type="protein sequence ID" value="ADP81992.1"/>
    <property type="molecule type" value="Genomic_DNA"/>
</dbReference>
<organism evidence="19 20">
    <name type="scientific">Pseudofrankia inefficax (strain DSM 45817 / CECT 9037 / DDB 130130 / EuI1c)</name>
    <name type="common">Frankia inefficax</name>
    <dbReference type="NCBI Taxonomy" id="298654"/>
    <lineage>
        <taxon>Bacteria</taxon>
        <taxon>Bacillati</taxon>
        <taxon>Actinomycetota</taxon>
        <taxon>Actinomycetes</taxon>
        <taxon>Frankiales</taxon>
        <taxon>Frankiaceae</taxon>
        <taxon>Pseudofrankia</taxon>
    </lineage>
</organism>
<name>E3J6R8_PSEI1</name>
<accession>E3J6R8</accession>
<keyword evidence="6" id="KW-0418">Kinase</keyword>
<evidence type="ECO:0000256" key="11">
    <source>
        <dbReference type="ARBA" id="ARBA00023211"/>
    </source>
</evidence>
<evidence type="ECO:0000256" key="9">
    <source>
        <dbReference type="ARBA" id="ARBA00022842"/>
    </source>
</evidence>
<feature type="domain" description="PPM-type phosphatase" evidence="18">
    <location>
        <begin position="711"/>
        <end position="924"/>
    </location>
</feature>
<feature type="domain" description="GAF" evidence="17">
    <location>
        <begin position="543"/>
        <end position="693"/>
    </location>
</feature>
<dbReference type="InterPro" id="IPR003018">
    <property type="entry name" value="GAF"/>
</dbReference>
<dbReference type="GO" id="GO:0005524">
    <property type="term" value="F:ATP binding"/>
    <property type="evidence" value="ECO:0007669"/>
    <property type="project" value="UniProtKB-KW"/>
</dbReference>
<dbReference type="PANTHER" id="PTHR43156">
    <property type="entry name" value="STAGE II SPORULATION PROTEIN E-RELATED"/>
    <property type="match status" value="1"/>
</dbReference>
<protein>
    <recommendedName>
        <fullName evidence="1">protein-serine/threonine phosphatase</fullName>
        <ecNumber evidence="1">3.1.3.16</ecNumber>
    </recommendedName>
    <alternativeName>
        <fullName evidence="15">Protein-serine/threonine phosphatase</fullName>
    </alternativeName>
    <alternativeName>
        <fullName evidence="14">Serine/threonine-protein kinase</fullName>
    </alternativeName>
</protein>
<dbReference type="InterPro" id="IPR036457">
    <property type="entry name" value="PPM-type-like_dom_sf"/>
</dbReference>
<evidence type="ECO:0000256" key="5">
    <source>
        <dbReference type="ARBA" id="ARBA00022741"/>
    </source>
</evidence>
<keyword evidence="2" id="KW-0597">Phosphoprotein</keyword>
<dbReference type="InterPro" id="IPR036890">
    <property type="entry name" value="HATPase_C_sf"/>
</dbReference>
<dbReference type="eggNOG" id="COG2203">
    <property type="taxonomic scope" value="Bacteria"/>
</dbReference>
<gene>
    <name evidence="19" type="ordered locus">FraEuI1c_3986</name>
</gene>
<feature type="region of interest" description="Disordered" evidence="16">
    <location>
        <begin position="603"/>
        <end position="638"/>
    </location>
</feature>
<evidence type="ECO:0000256" key="4">
    <source>
        <dbReference type="ARBA" id="ARBA00022723"/>
    </source>
</evidence>
<dbReference type="GO" id="GO:0016301">
    <property type="term" value="F:kinase activity"/>
    <property type="evidence" value="ECO:0007669"/>
    <property type="project" value="UniProtKB-KW"/>
</dbReference>
<dbReference type="EC" id="3.1.3.16" evidence="1"/>